<dbReference type="InterPro" id="IPR023214">
    <property type="entry name" value="HAD_sf"/>
</dbReference>
<evidence type="ECO:0000256" key="4">
    <source>
        <dbReference type="ARBA" id="ARBA00022842"/>
    </source>
</evidence>
<dbReference type="InterPro" id="IPR023198">
    <property type="entry name" value="PGP-like_dom2"/>
</dbReference>
<keyword evidence="3" id="KW-0479">Metal-binding</keyword>
<name>A0A7T4N1Q3_9BURK</name>
<reference evidence="5 6" key="1">
    <citation type="submission" date="2020-12" db="EMBL/GenBank/DDBJ databases">
        <title>FDA dAtabase for Regulatory Grade micrObial Sequences (FDA-ARGOS): Supporting development and validation of Infectious Disease Dx tests.</title>
        <authorList>
            <person name="Nelson B."/>
            <person name="Plummer A."/>
            <person name="Tallon L."/>
            <person name="Sadzewicz L."/>
            <person name="Zhao X."/>
            <person name="Boylan J."/>
            <person name="Ott S."/>
            <person name="Bowen H."/>
            <person name="Vavikolanu K."/>
            <person name="Mehta A."/>
            <person name="Aluvathingal J."/>
            <person name="Nadendla S."/>
            <person name="Myers T."/>
            <person name="Yan Y."/>
            <person name="Sichtig H."/>
        </authorList>
    </citation>
    <scope>NUCLEOTIDE SEQUENCE [LARGE SCALE GENOMIC DNA]</scope>
    <source>
        <strain evidence="5 6">FDAARGOS_1049</strain>
    </source>
</reference>
<protein>
    <submittedName>
        <fullName evidence="5">HAD family phosphatase</fullName>
    </submittedName>
</protein>
<dbReference type="SFLD" id="SFLDS00003">
    <property type="entry name" value="Haloacid_Dehalogenase"/>
    <property type="match status" value="1"/>
</dbReference>
<evidence type="ECO:0000256" key="1">
    <source>
        <dbReference type="ARBA" id="ARBA00001946"/>
    </source>
</evidence>
<dbReference type="SUPFAM" id="SSF56784">
    <property type="entry name" value="HAD-like"/>
    <property type="match status" value="1"/>
</dbReference>
<evidence type="ECO:0000256" key="2">
    <source>
        <dbReference type="ARBA" id="ARBA00006171"/>
    </source>
</evidence>
<dbReference type="GO" id="GO:0003824">
    <property type="term" value="F:catalytic activity"/>
    <property type="evidence" value="ECO:0007669"/>
    <property type="project" value="UniProtKB-ARBA"/>
</dbReference>
<keyword evidence="6" id="KW-1185">Reference proteome</keyword>
<comment type="cofactor">
    <cofactor evidence="1">
        <name>Mg(2+)</name>
        <dbReference type="ChEBI" id="CHEBI:18420"/>
    </cofactor>
</comment>
<dbReference type="Gene3D" id="3.40.50.1000">
    <property type="entry name" value="HAD superfamily/HAD-like"/>
    <property type="match status" value="1"/>
</dbReference>
<gene>
    <name evidence="5" type="ORF">I6I06_15195</name>
</gene>
<proteinExistence type="inferred from homology"/>
<dbReference type="NCBIfam" id="TIGR01509">
    <property type="entry name" value="HAD-SF-IA-v3"/>
    <property type="match status" value="1"/>
</dbReference>
<dbReference type="RefSeq" id="WP_042321303.1">
    <property type="nucleotide sequence ID" value="NZ_CP066075.1"/>
</dbReference>
<dbReference type="InterPro" id="IPR051600">
    <property type="entry name" value="Beta-PGM-like"/>
</dbReference>
<evidence type="ECO:0000313" key="6">
    <source>
        <dbReference type="Proteomes" id="UP000595610"/>
    </source>
</evidence>
<dbReference type="InterPro" id="IPR006439">
    <property type="entry name" value="HAD-SF_hydro_IA"/>
</dbReference>
<accession>A0A7T4N1Q3</accession>
<dbReference type="AlphaFoldDB" id="A0A7T4N1Q3"/>
<dbReference type="Gene3D" id="1.10.150.240">
    <property type="entry name" value="Putative phosphatase, domain 2"/>
    <property type="match status" value="1"/>
</dbReference>
<comment type="similarity">
    <text evidence="2">Belongs to the HAD-like hydrolase superfamily. CbbY/CbbZ/Gph/YieH family.</text>
</comment>
<dbReference type="Proteomes" id="UP000595610">
    <property type="component" value="Chromosome 1"/>
</dbReference>
<dbReference type="Pfam" id="PF00702">
    <property type="entry name" value="Hydrolase"/>
    <property type="match status" value="1"/>
</dbReference>
<evidence type="ECO:0000313" key="5">
    <source>
        <dbReference type="EMBL" id="QQC63625.1"/>
    </source>
</evidence>
<keyword evidence="4" id="KW-0460">Magnesium</keyword>
<organism evidence="5 6">
    <name type="scientific">Paraburkholderia ginsengisoli</name>
    <dbReference type="NCBI Taxonomy" id="311231"/>
    <lineage>
        <taxon>Bacteria</taxon>
        <taxon>Pseudomonadati</taxon>
        <taxon>Pseudomonadota</taxon>
        <taxon>Betaproteobacteria</taxon>
        <taxon>Burkholderiales</taxon>
        <taxon>Burkholderiaceae</taxon>
        <taxon>Paraburkholderia</taxon>
    </lineage>
</organism>
<sequence length="233" mass="24213">MTAGTGLGNLALICDCDGVLIDSEAVAARMLVHELEARWPDTEVEPVVLPLLGLRIEKVLQGTAEQLGKNLSVADIDAIRSAVEAAAIEAPTVEGIEAALAQVPLIKCCASNSFRPYVETVLTRTGLVRFFGERLFCADSVPNPKPAPDVYLAAARGLGLAPSACLVVEDSVTGVTAASAAGMTVLGFIGGGHASDAQIDKLRAAGARHVFDDMRQLPELVAQWTLNATAAAP</sequence>
<dbReference type="GO" id="GO:0046872">
    <property type="term" value="F:metal ion binding"/>
    <property type="evidence" value="ECO:0007669"/>
    <property type="project" value="UniProtKB-KW"/>
</dbReference>
<dbReference type="KEGG" id="pgis:I6I06_15195"/>
<dbReference type="InterPro" id="IPR036412">
    <property type="entry name" value="HAD-like_sf"/>
</dbReference>
<dbReference type="SFLD" id="SFLDG01129">
    <property type="entry name" value="C1.5:_HAD__Beta-PGM__Phosphata"/>
    <property type="match status" value="1"/>
</dbReference>
<dbReference type="PANTHER" id="PTHR46193">
    <property type="entry name" value="6-PHOSPHOGLUCONATE PHOSPHATASE"/>
    <property type="match status" value="1"/>
</dbReference>
<dbReference type="PANTHER" id="PTHR46193:SF10">
    <property type="entry name" value="6-PHOSPHOGLUCONATE PHOSPHATASE"/>
    <property type="match status" value="1"/>
</dbReference>
<dbReference type="EMBL" id="CP066075">
    <property type="protein sequence ID" value="QQC63625.1"/>
    <property type="molecule type" value="Genomic_DNA"/>
</dbReference>
<evidence type="ECO:0000256" key="3">
    <source>
        <dbReference type="ARBA" id="ARBA00022723"/>
    </source>
</evidence>